<dbReference type="AlphaFoldDB" id="A0A9D6L402"/>
<evidence type="ECO:0008006" key="3">
    <source>
        <dbReference type="Google" id="ProtNLM"/>
    </source>
</evidence>
<sequence length="87" mass="9341">MFIVVRHDITNRNGFFGAAEAVTKGVPQGIKVLQFLPSTEGQEAICLWEGTSVDAVKSYLEPKTAGLSKNAYYAVDSKVAMGLPVHA</sequence>
<reference evidence="1" key="1">
    <citation type="submission" date="2020-07" db="EMBL/GenBank/DDBJ databases">
        <title>Huge and variable diversity of episymbiotic CPR bacteria and DPANN archaea in groundwater ecosystems.</title>
        <authorList>
            <person name="He C.Y."/>
            <person name="Keren R."/>
            <person name="Whittaker M."/>
            <person name="Farag I.F."/>
            <person name="Doudna J."/>
            <person name="Cate J.H.D."/>
            <person name="Banfield J.F."/>
        </authorList>
    </citation>
    <scope>NUCLEOTIDE SEQUENCE</scope>
    <source>
        <strain evidence="1">NC_groundwater_928_Pr1_S-0.2um_72_17</strain>
    </source>
</reference>
<evidence type="ECO:0000313" key="2">
    <source>
        <dbReference type="Proteomes" id="UP000807850"/>
    </source>
</evidence>
<dbReference type="EMBL" id="JACQAY010000114">
    <property type="protein sequence ID" value="MBI3539382.1"/>
    <property type="molecule type" value="Genomic_DNA"/>
</dbReference>
<protein>
    <recommendedName>
        <fullName evidence="3">DUF4242 domain-containing protein</fullName>
    </recommendedName>
</protein>
<name>A0A9D6L402_UNCEI</name>
<gene>
    <name evidence="1" type="ORF">HY076_03815</name>
</gene>
<accession>A0A9D6L402</accession>
<comment type="caution">
    <text evidence="1">The sequence shown here is derived from an EMBL/GenBank/DDBJ whole genome shotgun (WGS) entry which is preliminary data.</text>
</comment>
<organism evidence="1 2">
    <name type="scientific">Eiseniibacteriota bacterium</name>
    <dbReference type="NCBI Taxonomy" id="2212470"/>
    <lineage>
        <taxon>Bacteria</taxon>
        <taxon>Candidatus Eiseniibacteriota</taxon>
    </lineage>
</organism>
<evidence type="ECO:0000313" key="1">
    <source>
        <dbReference type="EMBL" id="MBI3539382.1"/>
    </source>
</evidence>
<proteinExistence type="predicted"/>
<dbReference type="Proteomes" id="UP000807850">
    <property type="component" value="Unassembled WGS sequence"/>
</dbReference>